<name>A0A3M3S6R8_PSECA</name>
<dbReference type="AlphaFoldDB" id="A0A3M3S6R8"/>
<gene>
    <name evidence="1" type="ORF">ALQ51_01588</name>
</gene>
<protein>
    <submittedName>
        <fullName evidence="1">Uncharacterized protein</fullName>
    </submittedName>
</protein>
<organism evidence="1 2">
    <name type="scientific">Pseudomonas cannabina</name>
    <dbReference type="NCBI Taxonomy" id="86840"/>
    <lineage>
        <taxon>Bacteria</taxon>
        <taxon>Pseudomonadati</taxon>
        <taxon>Pseudomonadota</taxon>
        <taxon>Gammaproteobacteria</taxon>
        <taxon>Pseudomonadales</taxon>
        <taxon>Pseudomonadaceae</taxon>
        <taxon>Pseudomonas</taxon>
    </lineage>
</organism>
<sequence>MSQAEQKMKQSTKSFKSFTVTINQTAQNYQEKHMSVLKQFDKKELTARQKAEELSFRTRINGVSAATAQEVSRFNTGAILVKGAIEPILCHSIYAVLPTFVEKHSQGYTLHESLEIAAVGPLAFEFFMLRPEADIQKELIEVFQQVEQGYRAEIESYNAAIIQREIDSQVEREIRLEQKQQADAEQARRDRITQEVRDALGAK</sequence>
<reference evidence="1 2" key="1">
    <citation type="submission" date="2018-08" db="EMBL/GenBank/DDBJ databases">
        <title>Recombination of ecologically and evolutionarily significant loci maintains genetic cohesion in the Pseudomonas syringae species complex.</title>
        <authorList>
            <person name="Dillon M."/>
            <person name="Thakur S."/>
            <person name="Almeida R.N.D."/>
            <person name="Weir B.S."/>
            <person name="Guttman D.S."/>
        </authorList>
    </citation>
    <scope>NUCLEOTIDE SEQUENCE [LARGE SCALE GENOMIC DNA]</scope>
    <source>
        <strain evidence="1 2">ICMP 15203</strain>
    </source>
</reference>
<dbReference type="Proteomes" id="UP000270524">
    <property type="component" value="Unassembled WGS sequence"/>
</dbReference>
<evidence type="ECO:0000313" key="2">
    <source>
        <dbReference type="Proteomes" id="UP000270524"/>
    </source>
</evidence>
<accession>A0A3M3S6R8</accession>
<comment type="caution">
    <text evidence="1">The sequence shown here is derived from an EMBL/GenBank/DDBJ whole genome shotgun (WGS) entry which is preliminary data.</text>
</comment>
<proteinExistence type="predicted"/>
<evidence type="ECO:0000313" key="1">
    <source>
        <dbReference type="EMBL" id="RMO04312.1"/>
    </source>
</evidence>
<dbReference type="EMBL" id="RBPJ01000023">
    <property type="protein sequence ID" value="RMO04312.1"/>
    <property type="molecule type" value="Genomic_DNA"/>
</dbReference>